<dbReference type="PANTHER" id="PTHR30273:SF2">
    <property type="entry name" value="PROTEIN FECR"/>
    <property type="match status" value="1"/>
</dbReference>
<dbReference type="Gene3D" id="2.60.120.200">
    <property type="match status" value="1"/>
</dbReference>
<feature type="compositionally biased region" description="Low complexity" evidence="3">
    <location>
        <begin position="1"/>
        <end position="16"/>
    </location>
</feature>
<sequence>MSGANPDNPNGGSPNGRTIGDADRLEQLLEQLVVATLEPQQRAELAVLIRNDPEAARQFAQAIHLRECLSDYGASESAGESAGGESGAAAHQAALTPATATLAARAGVGRCESELRDNDADAGFPTRRWGGWFPLALATCLALAVGLAAGRMTLGPPVAERDDAAAPTTTTTVVRPNFEVGGAGYDRLGRVAALSPDASSDGLLRPLQVGDLLRRGEVVQLTRGVMQVSFAAGPEVIVQGPAEFSVVDDLAIYVHRGRVTAKSPGRFTLQTSLVAAQAERAEVGVVADAEHAVELYAFDGSVAVNSNPHRQVEQETLRVLKADQGVGVTRKGNSTRLTAVNTEVPTDMVRDWAEVTTQLHPYEQLVLADRPLAYWPLYRVRRNRRVLDLTQHGYDGQAIGNWPAELNDASSTQVRGAYFDGESYIEPDSKPPVDLESGFTIEGWAKVLGGPEFQSVFTSRWVFGSNTPSQQCFGFTLYAGDDDKWQFWSGSGEYGAMWQMLSGNKTLERHRWTHVAASFRPEKTKEGEWVEGTVQLYVNGQPAASGTHRMSLLDFEWPARIGAAEFVPKSLTSWLFRGELRDVALYDYPLSDERIRTHQTQGEHAT</sequence>
<evidence type="ECO:0000313" key="5">
    <source>
        <dbReference type="EMBL" id="TWT75575.1"/>
    </source>
</evidence>
<dbReference type="InterPro" id="IPR013320">
    <property type="entry name" value="ConA-like_dom_sf"/>
</dbReference>
<dbReference type="GO" id="GO:0016989">
    <property type="term" value="F:sigma factor antagonist activity"/>
    <property type="evidence" value="ECO:0007669"/>
    <property type="project" value="TreeGrafter"/>
</dbReference>
<dbReference type="Proteomes" id="UP000318478">
    <property type="component" value="Unassembled WGS sequence"/>
</dbReference>
<accession>A0A5C5YKX7</accession>
<dbReference type="EMBL" id="SJPO01000007">
    <property type="protein sequence ID" value="TWT75575.1"/>
    <property type="molecule type" value="Genomic_DNA"/>
</dbReference>
<evidence type="ECO:0000256" key="3">
    <source>
        <dbReference type="SAM" id="MobiDB-lite"/>
    </source>
</evidence>
<feature type="region of interest" description="Disordered" evidence="3">
    <location>
        <begin position="1"/>
        <end position="20"/>
    </location>
</feature>
<dbReference type="RefSeq" id="WP_146588456.1">
    <property type="nucleotide sequence ID" value="NZ_SJPO01000007.1"/>
</dbReference>
<keyword evidence="1" id="KW-0732">Signal</keyword>
<evidence type="ECO:0000256" key="1">
    <source>
        <dbReference type="ARBA" id="ARBA00022729"/>
    </source>
</evidence>
<organism evidence="5 6">
    <name type="scientific">Posidoniimonas polymericola</name>
    <dbReference type="NCBI Taxonomy" id="2528002"/>
    <lineage>
        <taxon>Bacteria</taxon>
        <taxon>Pseudomonadati</taxon>
        <taxon>Planctomycetota</taxon>
        <taxon>Planctomycetia</taxon>
        <taxon>Pirellulales</taxon>
        <taxon>Lacipirellulaceae</taxon>
        <taxon>Posidoniimonas</taxon>
    </lineage>
</organism>
<name>A0A5C5YKX7_9BACT</name>
<dbReference type="PANTHER" id="PTHR30273">
    <property type="entry name" value="PERIPLASMIC SIGNAL SENSOR AND SIGMA FACTOR ACTIVATOR FECR-RELATED"/>
    <property type="match status" value="1"/>
</dbReference>
<dbReference type="OrthoDB" id="9802683at2"/>
<feature type="domain" description="LamG-like jellyroll fold" evidence="4">
    <location>
        <begin position="437"/>
        <end position="593"/>
    </location>
</feature>
<evidence type="ECO:0000313" key="6">
    <source>
        <dbReference type="Proteomes" id="UP000318478"/>
    </source>
</evidence>
<protein>
    <recommendedName>
        <fullName evidence="4">LamG-like jellyroll fold domain-containing protein</fullName>
    </recommendedName>
</protein>
<keyword evidence="2" id="KW-1015">Disulfide bond</keyword>
<dbReference type="SMART" id="SM00560">
    <property type="entry name" value="LamGL"/>
    <property type="match status" value="1"/>
</dbReference>
<dbReference type="InterPro" id="IPR012373">
    <property type="entry name" value="Ferrdict_sens_TM"/>
</dbReference>
<evidence type="ECO:0000256" key="2">
    <source>
        <dbReference type="ARBA" id="ARBA00023157"/>
    </source>
</evidence>
<gene>
    <name evidence="5" type="ORF">Pla123a_30850</name>
</gene>
<dbReference type="AlphaFoldDB" id="A0A5C5YKX7"/>
<dbReference type="Pfam" id="PF13385">
    <property type="entry name" value="Laminin_G_3"/>
    <property type="match status" value="1"/>
</dbReference>
<dbReference type="SUPFAM" id="SSF49899">
    <property type="entry name" value="Concanavalin A-like lectins/glucanases"/>
    <property type="match status" value="1"/>
</dbReference>
<dbReference type="InterPro" id="IPR006558">
    <property type="entry name" value="LamG-like"/>
</dbReference>
<keyword evidence="6" id="KW-1185">Reference proteome</keyword>
<proteinExistence type="predicted"/>
<comment type="caution">
    <text evidence="5">The sequence shown here is derived from an EMBL/GenBank/DDBJ whole genome shotgun (WGS) entry which is preliminary data.</text>
</comment>
<evidence type="ECO:0000259" key="4">
    <source>
        <dbReference type="SMART" id="SM00560"/>
    </source>
</evidence>
<reference evidence="5 6" key="1">
    <citation type="submission" date="2019-02" db="EMBL/GenBank/DDBJ databases">
        <title>Deep-cultivation of Planctomycetes and their phenomic and genomic characterization uncovers novel biology.</title>
        <authorList>
            <person name="Wiegand S."/>
            <person name="Jogler M."/>
            <person name="Boedeker C."/>
            <person name="Pinto D."/>
            <person name="Vollmers J."/>
            <person name="Rivas-Marin E."/>
            <person name="Kohn T."/>
            <person name="Peeters S.H."/>
            <person name="Heuer A."/>
            <person name="Rast P."/>
            <person name="Oberbeckmann S."/>
            <person name="Bunk B."/>
            <person name="Jeske O."/>
            <person name="Meyerdierks A."/>
            <person name="Storesund J.E."/>
            <person name="Kallscheuer N."/>
            <person name="Luecker S."/>
            <person name="Lage O.M."/>
            <person name="Pohl T."/>
            <person name="Merkel B.J."/>
            <person name="Hornburger P."/>
            <person name="Mueller R.-W."/>
            <person name="Bruemmer F."/>
            <person name="Labrenz M."/>
            <person name="Spormann A.M."/>
            <person name="Op Den Camp H."/>
            <person name="Overmann J."/>
            <person name="Amann R."/>
            <person name="Jetten M.S.M."/>
            <person name="Mascher T."/>
            <person name="Medema M.H."/>
            <person name="Devos D.P."/>
            <person name="Kaster A.-K."/>
            <person name="Ovreas L."/>
            <person name="Rohde M."/>
            <person name="Galperin M.Y."/>
            <person name="Jogler C."/>
        </authorList>
    </citation>
    <scope>NUCLEOTIDE SEQUENCE [LARGE SCALE GENOMIC DNA]</scope>
    <source>
        <strain evidence="5 6">Pla123a</strain>
    </source>
</reference>